<feature type="transmembrane region" description="Helical" evidence="1">
    <location>
        <begin position="112"/>
        <end position="134"/>
    </location>
</feature>
<keyword evidence="1" id="KW-1133">Transmembrane helix</keyword>
<dbReference type="AlphaFoldDB" id="B3IUM5"/>
<name>B3IUM5_9ACAR</name>
<keyword evidence="1" id="KW-0472">Membrane</keyword>
<feature type="transmembrane region" description="Helical" evidence="1">
    <location>
        <begin position="21"/>
        <end position="40"/>
    </location>
</feature>
<dbReference type="EMBL" id="AB300501">
    <property type="protein sequence ID" value="BAG24179.1"/>
    <property type="molecule type" value="Genomic_DNA"/>
</dbReference>
<reference evidence="2" key="1">
    <citation type="submission" date="2007-04" db="EMBL/GenBank/DDBJ databases">
        <title>Mitochondrial gene order and molecular phylogenetic analyses indicate that the Leptotrombidium mite is a paraphyletic.</title>
        <authorList>
            <person name="Mitani H."/>
            <person name="Yuasa S."/>
            <person name="Takahashi M."/>
            <person name="Fukunaga M."/>
        </authorList>
    </citation>
    <scope>NUCLEOTIDE SEQUENCE</scope>
    <source>
        <strain evidence="2">TATW-1</strain>
    </source>
</reference>
<evidence type="ECO:0000313" key="2">
    <source>
        <dbReference type="EMBL" id="BAG24179.1"/>
    </source>
</evidence>
<evidence type="ECO:0000256" key="1">
    <source>
        <dbReference type="SAM" id="Phobius"/>
    </source>
</evidence>
<feature type="transmembrane region" description="Helical" evidence="1">
    <location>
        <begin position="46"/>
        <end position="67"/>
    </location>
</feature>
<protein>
    <submittedName>
        <fullName evidence="2">NADH dehydrogenase subunit 6</fullName>
    </submittedName>
</protein>
<organism evidence="2">
    <name type="scientific">Ascoschoengastia sp. TATW-1</name>
    <dbReference type="NCBI Taxonomy" id="436354"/>
    <lineage>
        <taxon>Eukaryota</taxon>
        <taxon>Metazoa</taxon>
        <taxon>Ecdysozoa</taxon>
        <taxon>Arthropoda</taxon>
        <taxon>Chelicerata</taxon>
        <taxon>Arachnida</taxon>
        <taxon>Acari</taxon>
        <taxon>Acariformes</taxon>
        <taxon>Trombidiformes</taxon>
        <taxon>Prostigmata</taxon>
        <taxon>Anystina</taxon>
        <taxon>Parasitengona</taxon>
        <taxon>Trombiculoidea</taxon>
        <taxon>Trombiculidae</taxon>
        <taxon>Ascoschoengastia</taxon>
    </lineage>
</organism>
<geneLocation type="mitochondrion" evidence="2"/>
<gene>
    <name evidence="2" type="primary">ND6</name>
</gene>
<accession>B3IUM5</accession>
<sequence>MSMINSFSVFIVTELKSSNSPMTILVLLLFIMWSISIYMLMMGSSIWGMIYLIMLFMGGLMITYLFIVSMMPKENKSFLNPPTSKMVLLIMVMYISWDTTDFRMNELFNISFWVLFLAMILIMIFVFIIFLLMIDPFKTMKSSF</sequence>
<keyword evidence="2" id="KW-0496">Mitochondrion</keyword>
<keyword evidence="1" id="KW-0812">Transmembrane</keyword>
<proteinExistence type="predicted"/>